<feature type="chain" id="PRO_5039890499" evidence="9">
    <location>
        <begin position="28"/>
        <end position="540"/>
    </location>
</feature>
<dbReference type="InterPro" id="IPR001254">
    <property type="entry name" value="Trypsin_dom"/>
</dbReference>
<name>A0A9F3QUK2_PYTBI</name>
<evidence type="ECO:0000256" key="9">
    <source>
        <dbReference type="SAM" id="SignalP"/>
    </source>
</evidence>
<dbReference type="SMART" id="SM00020">
    <property type="entry name" value="Tryp_SPc"/>
    <property type="match status" value="2"/>
</dbReference>
<feature type="domain" description="Peptidase S1" evidence="10">
    <location>
        <begin position="77"/>
        <end position="515"/>
    </location>
</feature>
<evidence type="ECO:0000259" key="10">
    <source>
        <dbReference type="PROSITE" id="PS50240"/>
    </source>
</evidence>
<dbReference type="InterPro" id="IPR018114">
    <property type="entry name" value="TRYPSIN_HIS"/>
</dbReference>
<dbReference type="GeneID" id="103055253"/>
<keyword evidence="8" id="KW-0472">Membrane</keyword>
<gene>
    <name evidence="12" type="primary">LOC103055253</name>
</gene>
<evidence type="ECO:0000256" key="4">
    <source>
        <dbReference type="ARBA" id="ARBA00022825"/>
    </source>
</evidence>
<keyword evidence="3 7" id="KW-0378">Hydrolase</keyword>
<dbReference type="AlphaFoldDB" id="A0A9F3QUK2"/>
<dbReference type="PROSITE" id="PS00134">
    <property type="entry name" value="TRYPSIN_HIS"/>
    <property type="match status" value="1"/>
</dbReference>
<dbReference type="Gene3D" id="2.40.10.10">
    <property type="entry name" value="Trypsin-like serine proteases"/>
    <property type="match status" value="3"/>
</dbReference>
<dbReference type="PRINTS" id="PR00722">
    <property type="entry name" value="CHYMOTRYPSIN"/>
</dbReference>
<dbReference type="OMA" id="MEWIIFH"/>
<dbReference type="FunFam" id="2.40.10.10:FF:000003">
    <property type="entry name" value="Transmembrane serine protease 3"/>
    <property type="match status" value="1"/>
</dbReference>
<keyword evidence="5" id="KW-1015">Disulfide bond</keyword>
<comment type="similarity">
    <text evidence="1">Belongs to the peptidase S1 family. Snake venom subfamily.</text>
</comment>
<dbReference type="PROSITE" id="PS50240">
    <property type="entry name" value="TRYPSIN_DOM"/>
    <property type="match status" value="1"/>
</dbReference>
<evidence type="ECO:0000313" key="12">
    <source>
        <dbReference type="RefSeq" id="XP_015745978.2"/>
    </source>
</evidence>
<accession>A0A9F3QUK2</accession>
<organism evidence="11 12">
    <name type="scientific">Python bivittatus</name>
    <name type="common">Burmese python</name>
    <name type="synonym">Python molurus bivittatus</name>
    <dbReference type="NCBI Taxonomy" id="176946"/>
    <lineage>
        <taxon>Eukaryota</taxon>
        <taxon>Metazoa</taxon>
        <taxon>Chordata</taxon>
        <taxon>Craniata</taxon>
        <taxon>Vertebrata</taxon>
        <taxon>Euteleostomi</taxon>
        <taxon>Lepidosauria</taxon>
        <taxon>Squamata</taxon>
        <taxon>Bifurcata</taxon>
        <taxon>Unidentata</taxon>
        <taxon>Episquamata</taxon>
        <taxon>Toxicofera</taxon>
        <taxon>Serpentes</taxon>
        <taxon>Henophidia</taxon>
        <taxon>Pythonidae</taxon>
        <taxon>Python</taxon>
    </lineage>
</organism>
<keyword evidence="9" id="KW-0732">Signal</keyword>
<keyword evidence="4 7" id="KW-0720">Serine protease</keyword>
<dbReference type="OrthoDB" id="10051896at2759"/>
<protein>
    <submittedName>
        <fullName evidence="12">Transmembrane protease serine 12-like isoform X1</fullName>
    </submittedName>
</protein>
<dbReference type="InterPro" id="IPR009003">
    <property type="entry name" value="Peptidase_S1_PA"/>
</dbReference>
<feature type="transmembrane region" description="Helical" evidence="8">
    <location>
        <begin position="523"/>
        <end position="539"/>
    </location>
</feature>
<evidence type="ECO:0000256" key="6">
    <source>
        <dbReference type="ARBA" id="ARBA00024195"/>
    </source>
</evidence>
<keyword evidence="2 7" id="KW-0645">Protease</keyword>
<dbReference type="InterPro" id="IPR033116">
    <property type="entry name" value="TRYPSIN_SER"/>
</dbReference>
<dbReference type="Pfam" id="PF00089">
    <property type="entry name" value="Trypsin"/>
    <property type="match status" value="2"/>
</dbReference>
<dbReference type="FunFam" id="2.40.10.10:FF:000002">
    <property type="entry name" value="Transmembrane protease serine"/>
    <property type="match status" value="1"/>
</dbReference>
<dbReference type="KEGG" id="pbi:103055253"/>
<dbReference type="PANTHER" id="PTHR24252">
    <property type="entry name" value="ACROSIN-RELATED"/>
    <property type="match status" value="1"/>
</dbReference>
<sequence length="540" mass="60576">MPRGDLVAAFSFWGFLSLFIKAPPKAGFCLNLDDRQLGFAPSVHRPLGVSYHWKPPKPFLGCGKRPLGPKIVTESQIIDGHDAPPGAWPWQVSLQLYEFPAGYSHVCGGSLINNNSILTAAHCIKSCMEPAFWRVVIGLHHLHKYSYHTVKCRVKAIWVHSNYSSDSNENDVALFKLVKSIKYSDYIQPICLPESPLWNKSQYSCYVSGWGDTKEKGKRKLILQEAQVDIIPLITCNQYDWYGGILTWNMLCAGSKSGRVDSCQGDSGGPLMCYSQNDTRFYLIGITSFGYGCGRPKYPGTRESILNTREIIIARIQGMLSALSSRDPAIWRVVIGLHHLNEDNSHTIKRRIKAIKIHPDYISETYENDIAVLILIRSIKFSDYARPICLPASTLLTNGQYPCYITGWGKTKEKGEGKLILQEAQVDIIPQKVCNQPDWYAGTVTLNMVCAGFPSGGVDSCQGDSGGPLMCYLPTTTKFYLIGVTSFGFGCGRPRYPGVYVRTINYLSWIDNHLRSKIVTLELHYLLILLTVWWIVFHIL</sequence>
<evidence type="ECO:0000256" key="3">
    <source>
        <dbReference type="ARBA" id="ARBA00022801"/>
    </source>
</evidence>
<comment type="similarity">
    <text evidence="6">Belongs to the peptidase S1 family. CLIP subfamily.</text>
</comment>
<dbReference type="InterPro" id="IPR001314">
    <property type="entry name" value="Peptidase_S1A"/>
</dbReference>
<dbReference type="GO" id="GO:0005576">
    <property type="term" value="C:extracellular region"/>
    <property type="evidence" value="ECO:0007669"/>
    <property type="project" value="UniProtKB-ARBA"/>
</dbReference>
<keyword evidence="8" id="KW-0812">Transmembrane</keyword>
<evidence type="ECO:0000256" key="5">
    <source>
        <dbReference type="ARBA" id="ARBA00023157"/>
    </source>
</evidence>
<dbReference type="CDD" id="cd00190">
    <property type="entry name" value="Tryp_SPc"/>
    <property type="match status" value="2"/>
</dbReference>
<dbReference type="GO" id="GO:0035821">
    <property type="term" value="P:modulation of process of another organism"/>
    <property type="evidence" value="ECO:0007669"/>
    <property type="project" value="UniProtKB-ARBA"/>
</dbReference>
<evidence type="ECO:0000256" key="1">
    <source>
        <dbReference type="ARBA" id="ARBA00009228"/>
    </source>
</evidence>
<feature type="signal peptide" evidence="9">
    <location>
        <begin position="1"/>
        <end position="27"/>
    </location>
</feature>
<keyword evidence="8" id="KW-1133">Transmembrane helix</keyword>
<dbReference type="GO" id="GO:0006508">
    <property type="term" value="P:proteolysis"/>
    <property type="evidence" value="ECO:0007669"/>
    <property type="project" value="UniProtKB-KW"/>
</dbReference>
<evidence type="ECO:0000256" key="8">
    <source>
        <dbReference type="SAM" id="Phobius"/>
    </source>
</evidence>
<dbReference type="InterPro" id="IPR043504">
    <property type="entry name" value="Peptidase_S1_PA_chymotrypsin"/>
</dbReference>
<dbReference type="GO" id="GO:0004252">
    <property type="term" value="F:serine-type endopeptidase activity"/>
    <property type="evidence" value="ECO:0007669"/>
    <property type="project" value="InterPro"/>
</dbReference>
<evidence type="ECO:0000313" key="11">
    <source>
        <dbReference type="Proteomes" id="UP000695026"/>
    </source>
</evidence>
<dbReference type="RefSeq" id="XP_015745978.2">
    <property type="nucleotide sequence ID" value="XM_015890492.2"/>
</dbReference>
<dbReference type="PROSITE" id="PS00135">
    <property type="entry name" value="TRYPSIN_SER"/>
    <property type="match status" value="2"/>
</dbReference>
<evidence type="ECO:0000256" key="2">
    <source>
        <dbReference type="ARBA" id="ARBA00022670"/>
    </source>
</evidence>
<reference evidence="12" key="1">
    <citation type="submission" date="2025-08" db="UniProtKB">
        <authorList>
            <consortium name="RefSeq"/>
        </authorList>
    </citation>
    <scope>IDENTIFICATION</scope>
    <source>
        <tissue evidence="12">Liver</tissue>
    </source>
</reference>
<dbReference type="PANTHER" id="PTHR24252:SF21">
    <property type="entry name" value="TRANSMEMBRANE SERINE PROTEASE 12"/>
    <property type="match status" value="1"/>
</dbReference>
<proteinExistence type="inferred from homology"/>
<evidence type="ECO:0000256" key="7">
    <source>
        <dbReference type="RuleBase" id="RU363034"/>
    </source>
</evidence>
<dbReference type="SUPFAM" id="SSF50494">
    <property type="entry name" value="Trypsin-like serine proteases"/>
    <property type="match status" value="2"/>
</dbReference>
<keyword evidence="11" id="KW-1185">Reference proteome</keyword>
<dbReference type="Proteomes" id="UP000695026">
    <property type="component" value="Unplaced"/>
</dbReference>